<reference evidence="1" key="1">
    <citation type="submission" date="2019-11" db="EMBL/GenBank/DDBJ databases">
        <authorList>
            <person name="Qin S."/>
            <person name="Dong H."/>
        </authorList>
    </citation>
    <scope>NUCLEOTIDE SEQUENCE</scope>
    <source>
        <strain evidence="1">KP18-31</strain>
        <plasmid evidence="1">pKP18-31-IMP,KPC</plasmid>
    </source>
</reference>
<evidence type="ECO:0000313" key="1">
    <source>
        <dbReference type="EMBL" id="QJS00308.1"/>
    </source>
</evidence>
<name>A0A6M4NT20_9ENTR</name>
<dbReference type="EMBL" id="MN661402">
    <property type="protein sequence ID" value="QJS00308.1"/>
    <property type="molecule type" value="Genomic_DNA"/>
</dbReference>
<protein>
    <submittedName>
        <fullName evidence="1">Uncharacterized protein</fullName>
    </submittedName>
</protein>
<sequence>MFYPCVWIDNKLIAPTKTLKVAPWLGIIKKSNASFLDIISLSLII</sequence>
<organism evidence="1">
    <name type="scientific">Klebsiella quasipneumoniae</name>
    <dbReference type="NCBI Taxonomy" id="1463165"/>
    <lineage>
        <taxon>Bacteria</taxon>
        <taxon>Pseudomonadati</taxon>
        <taxon>Pseudomonadota</taxon>
        <taxon>Gammaproteobacteria</taxon>
        <taxon>Enterobacterales</taxon>
        <taxon>Enterobacteriaceae</taxon>
        <taxon>Klebsiella/Raoultella group</taxon>
        <taxon>Klebsiella</taxon>
        <taxon>Klebsiella pneumoniae complex</taxon>
    </lineage>
</organism>
<geneLocation type="plasmid" evidence="1">
    <name>pKP18-31-IMP</name>
</geneLocation>
<proteinExistence type="predicted"/>
<dbReference type="AlphaFoldDB" id="A0A6M4NT20"/>
<keyword evidence="1" id="KW-0614">Plasmid</keyword>
<accession>A0A6M4NT20</accession>